<feature type="transmembrane region" description="Helical" evidence="1">
    <location>
        <begin position="281"/>
        <end position="300"/>
    </location>
</feature>
<proteinExistence type="predicted"/>
<dbReference type="PIRSF" id="PIRSF037259">
    <property type="entry name" value="EcsB_ABC"/>
    <property type="match status" value="1"/>
</dbReference>
<feature type="transmembrane region" description="Helical" evidence="1">
    <location>
        <begin position="187"/>
        <end position="204"/>
    </location>
</feature>
<dbReference type="AlphaFoldDB" id="A0A7W0BXR0"/>
<dbReference type="GO" id="GO:0016020">
    <property type="term" value="C:membrane"/>
    <property type="evidence" value="ECO:0007669"/>
    <property type="project" value="InterPro"/>
</dbReference>
<dbReference type="Pfam" id="PF05975">
    <property type="entry name" value="EcsB"/>
    <property type="match status" value="1"/>
</dbReference>
<dbReference type="EMBL" id="JACDUT010000004">
    <property type="protein sequence ID" value="MBA2874806.1"/>
    <property type="molecule type" value="Genomic_DNA"/>
</dbReference>
<feature type="transmembrane region" description="Helical" evidence="1">
    <location>
        <begin position="101"/>
        <end position="125"/>
    </location>
</feature>
<dbReference type="InterPro" id="IPR010288">
    <property type="entry name" value="EcsB_ABC"/>
</dbReference>
<sequence>MINSRQLWKQRLGREMQEMKRYLRYMFNDHLLFVLLIGIGAGAFAYERWVETLSSQFPYAWVAALFFSFMLTTSSVRTFFQDADIVFLLPVETKLRPYIQRAFVFNFIVQAYVLFLAVLVIAPLHLKFSRFPLWALFLLLLLVKSWNLFISWKGNYFVEPLAQWLSWGTRLLLNALIVYFLLVNVSIAFLLILLFIMIALSVYFSRVTQQKGLKWERLIEQEAKAKRAFYRIANLFIDVPTLKERAKRRRWLDGVLALIPYRQENAFIYLYARTFIRAGDYFAFYVRLTVIALFLLYIVPTGYGKIVTSLFFLYATVIQLFTLSRHYRANIFVKLYPLSYDKQRRAVLHLLFLLLLIQNVLFALFLVVLGDLWLGLLSLVMGVIFSYLLLFMYVQKRWKQGERK</sequence>
<feature type="transmembrane region" description="Helical" evidence="1">
    <location>
        <begin position="306"/>
        <end position="325"/>
    </location>
</feature>
<evidence type="ECO:0000313" key="2">
    <source>
        <dbReference type="EMBL" id="MBA2874806.1"/>
    </source>
</evidence>
<organism evidence="2 3">
    <name type="scientific">Thermaerobacillus caldiproteolyticus</name>
    <dbReference type="NCBI Taxonomy" id="247480"/>
    <lineage>
        <taxon>Bacteria</taxon>
        <taxon>Bacillati</taxon>
        <taxon>Bacillota</taxon>
        <taxon>Bacilli</taxon>
        <taxon>Bacillales</taxon>
        <taxon>Anoxybacillaceae</taxon>
        <taxon>Thermaerobacillus</taxon>
    </lineage>
</organism>
<feature type="transmembrane region" description="Helical" evidence="1">
    <location>
        <begin position="346"/>
        <end position="366"/>
    </location>
</feature>
<keyword evidence="1" id="KW-0472">Membrane</keyword>
<accession>A0A7W0BXR0</accession>
<comment type="caution">
    <text evidence="2">The sequence shown here is derived from an EMBL/GenBank/DDBJ whole genome shotgun (WGS) entry which is preliminary data.</text>
</comment>
<dbReference type="RefSeq" id="WP_181555673.1">
    <property type="nucleotide sequence ID" value="NZ_JACDUT010000004.1"/>
</dbReference>
<evidence type="ECO:0000256" key="1">
    <source>
        <dbReference type="SAM" id="Phobius"/>
    </source>
</evidence>
<evidence type="ECO:0000313" key="3">
    <source>
        <dbReference type="Proteomes" id="UP000523087"/>
    </source>
</evidence>
<dbReference type="Proteomes" id="UP000523087">
    <property type="component" value="Unassembled WGS sequence"/>
</dbReference>
<keyword evidence="1" id="KW-1133">Transmembrane helix</keyword>
<name>A0A7W0BXR0_9BACL</name>
<protein>
    <submittedName>
        <fullName evidence="2">ABC-2 type transport system permease protein</fullName>
    </submittedName>
</protein>
<feature type="transmembrane region" description="Helical" evidence="1">
    <location>
        <begin position="61"/>
        <end position="80"/>
    </location>
</feature>
<feature type="transmembrane region" description="Helical" evidence="1">
    <location>
        <begin position="161"/>
        <end position="181"/>
    </location>
</feature>
<reference evidence="2 3" key="1">
    <citation type="submission" date="2020-07" db="EMBL/GenBank/DDBJ databases">
        <title>Genomic Encyclopedia of Type Strains, Phase IV (KMG-IV): sequencing the most valuable type-strain genomes for metagenomic binning, comparative biology and taxonomic classification.</title>
        <authorList>
            <person name="Goeker M."/>
        </authorList>
    </citation>
    <scope>NUCLEOTIDE SEQUENCE [LARGE SCALE GENOMIC DNA]</scope>
    <source>
        <strain evidence="2 3">DSM 15730</strain>
    </source>
</reference>
<feature type="transmembrane region" description="Helical" evidence="1">
    <location>
        <begin position="372"/>
        <end position="394"/>
    </location>
</feature>
<feature type="transmembrane region" description="Helical" evidence="1">
    <location>
        <begin position="131"/>
        <end position="149"/>
    </location>
</feature>
<gene>
    <name evidence="2" type="ORF">HNR31_001577</name>
</gene>
<keyword evidence="3" id="KW-1185">Reference proteome</keyword>
<keyword evidence="1" id="KW-0812">Transmembrane</keyword>